<dbReference type="InterPro" id="IPR004477">
    <property type="entry name" value="ComEC_N"/>
</dbReference>
<feature type="transmembrane region" description="Helical" evidence="6">
    <location>
        <begin position="115"/>
        <end position="133"/>
    </location>
</feature>
<feature type="transmembrane region" description="Helical" evidence="6">
    <location>
        <begin position="605"/>
        <end position="624"/>
    </location>
</feature>
<organism evidence="9 10">
    <name type="scientific">Bartonella henselae</name>
    <name type="common">Rochalimaea henselae</name>
    <dbReference type="NCBI Taxonomy" id="38323"/>
    <lineage>
        <taxon>Bacteria</taxon>
        <taxon>Pseudomonadati</taxon>
        <taxon>Pseudomonadota</taxon>
        <taxon>Alphaproteobacteria</taxon>
        <taxon>Hyphomicrobiales</taxon>
        <taxon>Bartonellaceae</taxon>
        <taxon>Bartonella</taxon>
    </lineage>
</organism>
<evidence type="ECO:0000256" key="1">
    <source>
        <dbReference type="ARBA" id="ARBA00004651"/>
    </source>
</evidence>
<dbReference type="EMBL" id="HG969191">
    <property type="protein sequence ID" value="CDO46644.1"/>
    <property type="molecule type" value="Genomic_DNA"/>
</dbReference>
<gene>
    <name evidence="9" type="ORF">BM1374165_00628</name>
</gene>
<keyword evidence="4 6" id="KW-1133">Transmembrane helix</keyword>
<dbReference type="Proteomes" id="UP000019801">
    <property type="component" value="Chromosome I"/>
</dbReference>
<feature type="domain" description="DUF4131" evidence="8">
    <location>
        <begin position="114"/>
        <end position="262"/>
    </location>
</feature>
<reference evidence="10" key="1">
    <citation type="submission" date="2013-11" db="EMBL/GenBank/DDBJ databases">
        <title>Genome sequencing of Bartonella spp. isolated from human blood.</title>
        <authorList>
            <person name="Raoult D."/>
        </authorList>
    </citation>
    <scope>NUCLEOTIDE SEQUENCE</scope>
    <source>
        <strain evidence="10">BM1374165</strain>
    </source>
</reference>
<accession>X5MF81</accession>
<dbReference type="AlphaFoldDB" id="X5MF81"/>
<evidence type="ECO:0000256" key="2">
    <source>
        <dbReference type="ARBA" id="ARBA00022475"/>
    </source>
</evidence>
<evidence type="ECO:0000313" key="9">
    <source>
        <dbReference type="EMBL" id="CDO46644.1"/>
    </source>
</evidence>
<feature type="transmembrane region" description="Helical" evidence="6">
    <location>
        <begin position="438"/>
        <end position="460"/>
    </location>
</feature>
<evidence type="ECO:0000313" key="10">
    <source>
        <dbReference type="Proteomes" id="UP000019801"/>
    </source>
</evidence>
<dbReference type="GO" id="GO:0005886">
    <property type="term" value="C:plasma membrane"/>
    <property type="evidence" value="ECO:0007669"/>
    <property type="project" value="UniProtKB-SubCell"/>
</dbReference>
<feature type="transmembrane region" description="Helical" evidence="6">
    <location>
        <begin position="87"/>
        <end position="108"/>
    </location>
</feature>
<dbReference type="PANTHER" id="PTHR30619:SF1">
    <property type="entry name" value="RECOMBINATION PROTEIN 2"/>
    <property type="match status" value="1"/>
</dbReference>
<keyword evidence="3 6" id="KW-0812">Transmembrane</keyword>
<name>X5MF81_BARHN</name>
<dbReference type="InterPro" id="IPR052159">
    <property type="entry name" value="Competence_DNA_uptake"/>
</dbReference>
<dbReference type="NCBIfam" id="TIGR00360">
    <property type="entry name" value="ComEC_N-term"/>
    <property type="match status" value="1"/>
</dbReference>
<dbReference type="InterPro" id="IPR025405">
    <property type="entry name" value="DUF4131"/>
</dbReference>
<comment type="subcellular location">
    <subcellularLocation>
        <location evidence="1">Cell membrane</location>
        <topology evidence="1">Multi-pass membrane protein</topology>
    </subcellularLocation>
</comment>
<feature type="transmembrane region" description="Helical" evidence="6">
    <location>
        <begin position="375"/>
        <end position="394"/>
    </location>
</feature>
<feature type="transmembrane region" description="Helical" evidence="6">
    <location>
        <begin position="480"/>
        <end position="508"/>
    </location>
</feature>
<evidence type="ECO:0000256" key="4">
    <source>
        <dbReference type="ARBA" id="ARBA00022989"/>
    </source>
</evidence>
<dbReference type="PANTHER" id="PTHR30619">
    <property type="entry name" value="DNA INTERNALIZATION/COMPETENCE PROTEIN COMEC/REC2"/>
    <property type="match status" value="1"/>
</dbReference>
<dbReference type="Pfam" id="PF13567">
    <property type="entry name" value="DUF4131"/>
    <property type="match status" value="1"/>
</dbReference>
<protein>
    <submittedName>
        <fullName evidence="9">ComEC/Rec2-related protein</fullName>
    </submittedName>
</protein>
<keyword evidence="5 6" id="KW-0472">Membrane</keyword>
<evidence type="ECO:0000256" key="3">
    <source>
        <dbReference type="ARBA" id="ARBA00022692"/>
    </source>
</evidence>
<dbReference type="Pfam" id="PF03772">
    <property type="entry name" value="Competence"/>
    <property type="match status" value="1"/>
</dbReference>
<feature type="domain" description="ComEC/Rec2-related protein" evidence="7">
    <location>
        <begin position="313"/>
        <end position="600"/>
    </location>
</feature>
<evidence type="ECO:0000256" key="6">
    <source>
        <dbReference type="SAM" id="Phobius"/>
    </source>
</evidence>
<feature type="transmembrane region" description="Helical" evidence="6">
    <location>
        <begin position="554"/>
        <end position="573"/>
    </location>
</feature>
<dbReference type="PATRIC" id="fig|38323.4.peg.672"/>
<evidence type="ECO:0000259" key="7">
    <source>
        <dbReference type="Pfam" id="PF03772"/>
    </source>
</evidence>
<proteinExistence type="predicted"/>
<dbReference type="STRING" id="38323.BM1374165_00628"/>
<feature type="transmembrane region" description="Helical" evidence="6">
    <location>
        <begin position="579"/>
        <end position="598"/>
    </location>
</feature>
<feature type="transmembrane region" description="Helical" evidence="6">
    <location>
        <begin position="347"/>
        <end position="369"/>
    </location>
</feature>
<sequence>MCNSRIASKVGIGDLRMFHRGEVKDGLSIRNVSERKKLRLILHGILSTFYDTKNDNCNKQKIFLFTPLKKAITFFGRWLIDCINKEISSGLLFSLILVFFSIGIIFYFRLEREPSWEQLGVLVGILLGILYILRFYRRIWITTGYLFCIVLGTLAAKIETWRISTPMLSGDIVTTLTGRIVSIEKRKREQFRLVLDVLSTEKPVLHHEPHRVRLSARRLPHGLAIGDGLYGKVKIRALSGPVHPGGYDFSFHNYFKGIGAQGIYLGKPIKISVSQPDSILAIVLQKIENLRTNMTQRIRMTIDGEKGSVAAALITGQRGGISNDINEALRTAGLAHILSISGLHMTLLSGIVFMIIRSFLALFPVFSSYYSAKKFAAIIALMITAFYLLLSGIAVSAQRSFVMIAVMLIAVLFNRSAVTMRNFSIAGLITLAIMPHEILGPSFQMSFSATAALIAFFDWWNGRSFFRKRKTTSSYVGAGVIYFAFLSILSICASSFVAGIASGIYAVYHFSNIAFFSIISNALALPIVSILIIPFGLIAAFAMCWGLEWLPLQIMGFGVGFVIKIAHAVTSISPDLNPGFMPLSALVLFSIGLVGLIFCKTSFRFFFSFFILAGIYVCLVYSPVQLIIAENMRVVGVISERKLYIDHYRISKFTTSIWKKSFRVNEIIKPTKYGPSFNEQFVCDNHACVSLLANGLKVIVLRGEIDQCVEADIIIKTFSMSDPTCNKKMKIIFTPQQLLSRGSVMMTKSGEIIWSSVGFYRPWNNHRQYSQKSYNLLHSPSFFTSRKK</sequence>
<keyword evidence="2" id="KW-1003">Cell membrane</keyword>
<evidence type="ECO:0000259" key="8">
    <source>
        <dbReference type="Pfam" id="PF13567"/>
    </source>
</evidence>
<dbReference type="KEGG" id="bhs:BM1374165_00628"/>
<feature type="transmembrane region" description="Helical" evidence="6">
    <location>
        <begin position="401"/>
        <end position="418"/>
    </location>
</feature>
<evidence type="ECO:0000256" key="5">
    <source>
        <dbReference type="ARBA" id="ARBA00023136"/>
    </source>
</evidence>
<feature type="transmembrane region" description="Helical" evidence="6">
    <location>
        <begin position="514"/>
        <end position="542"/>
    </location>
</feature>